<dbReference type="EMBL" id="JBEZNA010000090">
    <property type="protein sequence ID" value="MEU9580875.1"/>
    <property type="molecule type" value="Genomic_DNA"/>
</dbReference>
<dbReference type="RefSeq" id="WP_280870539.1">
    <property type="nucleotide sequence ID" value="NZ_JBEZNA010000090.1"/>
</dbReference>
<evidence type="ECO:0000313" key="3">
    <source>
        <dbReference type="Proteomes" id="UP001551584"/>
    </source>
</evidence>
<feature type="domain" description="DUF4031" evidence="1">
    <location>
        <begin position="4"/>
        <end position="77"/>
    </location>
</feature>
<protein>
    <submittedName>
        <fullName evidence="2">DUF4031 domain-containing protein</fullName>
    </submittedName>
</protein>
<reference evidence="2 3" key="1">
    <citation type="submission" date="2024-06" db="EMBL/GenBank/DDBJ databases">
        <title>The Natural Products Discovery Center: Release of the First 8490 Sequenced Strains for Exploring Actinobacteria Biosynthetic Diversity.</title>
        <authorList>
            <person name="Kalkreuter E."/>
            <person name="Kautsar S.A."/>
            <person name="Yang D."/>
            <person name="Bader C.D."/>
            <person name="Teijaro C.N."/>
            <person name="Fluegel L."/>
            <person name="Davis C.M."/>
            <person name="Simpson J.R."/>
            <person name="Lauterbach L."/>
            <person name="Steele A.D."/>
            <person name="Gui C."/>
            <person name="Meng S."/>
            <person name="Li G."/>
            <person name="Viehrig K."/>
            <person name="Ye F."/>
            <person name="Su P."/>
            <person name="Kiefer A.F."/>
            <person name="Nichols A."/>
            <person name="Cepeda A.J."/>
            <person name="Yan W."/>
            <person name="Fan B."/>
            <person name="Jiang Y."/>
            <person name="Adhikari A."/>
            <person name="Zheng C.-J."/>
            <person name="Schuster L."/>
            <person name="Cowan T.M."/>
            <person name="Smanski M.J."/>
            <person name="Chevrette M.G."/>
            <person name="De Carvalho L.P.S."/>
            <person name="Shen B."/>
        </authorList>
    </citation>
    <scope>NUCLEOTIDE SEQUENCE [LARGE SCALE GENOMIC DNA]</scope>
    <source>
        <strain evidence="2 3">NPDC048117</strain>
    </source>
</reference>
<dbReference type="InterPro" id="IPR025109">
    <property type="entry name" value="DUF4031"/>
</dbReference>
<name>A0ABV3EXD7_9ACTN</name>
<accession>A0ABV3EXD7</accession>
<dbReference type="Proteomes" id="UP001551584">
    <property type="component" value="Unassembled WGS sequence"/>
</dbReference>
<keyword evidence="3" id="KW-1185">Reference proteome</keyword>
<gene>
    <name evidence="2" type="ORF">AB0D95_27010</name>
</gene>
<evidence type="ECO:0000259" key="1">
    <source>
        <dbReference type="Pfam" id="PF13223"/>
    </source>
</evidence>
<organism evidence="2 3">
    <name type="scientific">Streptomyces chilikensis</name>
    <dbReference type="NCBI Taxonomy" id="1194079"/>
    <lineage>
        <taxon>Bacteria</taxon>
        <taxon>Bacillati</taxon>
        <taxon>Actinomycetota</taxon>
        <taxon>Actinomycetes</taxon>
        <taxon>Kitasatosporales</taxon>
        <taxon>Streptomycetaceae</taxon>
        <taxon>Streptomyces</taxon>
    </lineage>
</organism>
<sequence>MTLYIDPPAWPGHGRFWSHLVSDVSYDELHAFAALLGVDRRGFDGDHYDIPAERYEDVVRAGAVPVRSREIVRRLHAAGLRRRKRAGAHGH</sequence>
<comment type="caution">
    <text evidence="2">The sequence shown here is derived from an EMBL/GenBank/DDBJ whole genome shotgun (WGS) entry which is preliminary data.</text>
</comment>
<evidence type="ECO:0000313" key="2">
    <source>
        <dbReference type="EMBL" id="MEU9580875.1"/>
    </source>
</evidence>
<dbReference type="Pfam" id="PF13223">
    <property type="entry name" value="DUF4031"/>
    <property type="match status" value="1"/>
</dbReference>
<proteinExistence type="predicted"/>